<dbReference type="GO" id="GO:0005615">
    <property type="term" value="C:extracellular space"/>
    <property type="evidence" value="ECO:0007669"/>
    <property type="project" value="InterPro"/>
</dbReference>
<evidence type="ECO:0000313" key="6">
    <source>
        <dbReference type="Proteomes" id="UP000321085"/>
    </source>
</evidence>
<evidence type="ECO:0000259" key="4">
    <source>
        <dbReference type="Pfam" id="PF08548"/>
    </source>
</evidence>
<reference evidence="5 6" key="1">
    <citation type="submission" date="2019-07" db="EMBL/GenBank/DDBJ databases">
        <title>Whole genome shotgun sequence of Microvirga aerophila NBRC 106136.</title>
        <authorList>
            <person name="Hosoyama A."/>
            <person name="Uohara A."/>
            <person name="Ohji S."/>
            <person name="Ichikawa N."/>
        </authorList>
    </citation>
    <scope>NUCLEOTIDE SEQUENCE [LARGE SCALE GENOMIC DNA]</scope>
    <source>
        <strain evidence="5 6">NBRC 106136</strain>
    </source>
</reference>
<dbReference type="EMBL" id="BJYU01000315">
    <property type="protein sequence ID" value="GEO19076.1"/>
    <property type="molecule type" value="Genomic_DNA"/>
</dbReference>
<proteinExistence type="predicted"/>
<dbReference type="InterPro" id="IPR013858">
    <property type="entry name" value="Peptidase_M10B_C"/>
</dbReference>
<evidence type="ECO:0000256" key="2">
    <source>
        <dbReference type="ARBA" id="ARBA00022525"/>
    </source>
</evidence>
<name>A0A512C4D2_9HYPH</name>
<dbReference type="SUPFAM" id="SSF51120">
    <property type="entry name" value="beta-Roll"/>
    <property type="match status" value="2"/>
</dbReference>
<gene>
    <name evidence="5" type="ORF">MAE02_67720</name>
</gene>
<feature type="domain" description="Peptidase M10 serralysin C-terminal" evidence="4">
    <location>
        <begin position="240"/>
        <end position="301"/>
    </location>
</feature>
<dbReference type="RefSeq" id="WP_147023335.1">
    <property type="nucleotide sequence ID" value="NZ_BJYU01000315.1"/>
</dbReference>
<keyword evidence="2" id="KW-0964">Secreted</keyword>
<evidence type="ECO:0000256" key="1">
    <source>
        <dbReference type="ARBA" id="ARBA00004613"/>
    </source>
</evidence>
<sequence length="681" mass="70856">MTVVVNASTNPDIDGILWGWAWGDAAAETLTYSFPTATAEYTNGGYVAINGFSAFNAAQQTAARNILANIASFCNLTFTETTAAGAALRFADATAVNYTNNSSVATHTGLHDVPTAEANPPELAFNGTAPYSPLYAQGDSWYNGYTTPQLGSFQYAAGLMHETGHNLGLKHGHITQAGHGVTFPTLPADHDSYEYSVMTYRQFPGDNIDIDNAPHHPTTYMQDDIAALQYLYGANYGPTAQNGTTVYTWSPTTGEEFIDGVGQGAPSANFVLMTLWDGGGTDTYNLSNHTTNLSVDLNPGAWTIFDTSTARAQRADLSDYRPGGTTYFARGNVANALLFQGDTQSLIENAIGGSGDDAFNGNSTNNGWTGGTGNDMANGAGGTDTAIFSGARADYNTSLIGASVQIADLRLGDPDGTDVLSSFEFFQFSNRTYTLAEVLNQPPVAASDSNGTAKNSTLNVQAATGILANDSDDNNQLVVSAVEGAQSNVGHVVTGAYGSLNLNADGSYVYVANRGSLPAKIVAQDAFTYTASDEIGGTDTATLSVVVFNPGASYASGANTTLTGGNGQDVLDGSAGNVVARGGNGRDVLIAGNGNTLTGGNGPDTFLLRPEFGSNVITDFNINSDAIQFDRSIFATSADLFSHTSNTAAGAVIDDTNGNTLTLAGVTLAQMQAHANSFYFV</sequence>
<dbReference type="InterPro" id="IPR034033">
    <property type="entry name" value="Serralysin-like"/>
</dbReference>
<dbReference type="GO" id="GO:0005509">
    <property type="term" value="F:calcium ion binding"/>
    <property type="evidence" value="ECO:0007669"/>
    <property type="project" value="InterPro"/>
</dbReference>
<dbReference type="GO" id="GO:0008237">
    <property type="term" value="F:metallopeptidase activity"/>
    <property type="evidence" value="ECO:0007669"/>
    <property type="project" value="InterPro"/>
</dbReference>
<dbReference type="SUPFAM" id="SSF55486">
    <property type="entry name" value="Metalloproteases ('zincins'), catalytic domain"/>
    <property type="match status" value="1"/>
</dbReference>
<comment type="subcellular location">
    <subcellularLocation>
        <location evidence="1">Secreted</location>
    </subcellularLocation>
</comment>
<accession>A0A512C4D2</accession>
<dbReference type="Gene3D" id="2.150.10.10">
    <property type="entry name" value="Serralysin-like metalloprotease, C-terminal"/>
    <property type="match status" value="2"/>
</dbReference>
<dbReference type="AlphaFoldDB" id="A0A512C4D2"/>
<comment type="caution">
    <text evidence="5">The sequence shown here is derived from an EMBL/GenBank/DDBJ whole genome shotgun (WGS) entry which is preliminary data.</text>
</comment>
<dbReference type="InterPro" id="IPR011049">
    <property type="entry name" value="Serralysin-like_metalloprot_C"/>
</dbReference>
<protein>
    <recommendedName>
        <fullName evidence="4">Peptidase M10 serralysin C-terminal domain-containing protein</fullName>
    </recommendedName>
</protein>
<dbReference type="Pfam" id="PF08548">
    <property type="entry name" value="Peptidase_M10_C"/>
    <property type="match status" value="1"/>
</dbReference>
<keyword evidence="3" id="KW-0677">Repeat</keyword>
<dbReference type="Pfam" id="PF17963">
    <property type="entry name" value="Big_9"/>
    <property type="match status" value="1"/>
</dbReference>
<dbReference type="Proteomes" id="UP000321085">
    <property type="component" value="Unassembled WGS sequence"/>
</dbReference>
<dbReference type="InterPro" id="IPR024079">
    <property type="entry name" value="MetalloPept_cat_dom_sf"/>
</dbReference>
<keyword evidence="6" id="KW-1185">Reference proteome</keyword>
<dbReference type="CDD" id="cd04277">
    <property type="entry name" value="ZnMc_serralysin_like"/>
    <property type="match status" value="1"/>
</dbReference>
<evidence type="ECO:0000256" key="3">
    <source>
        <dbReference type="ARBA" id="ARBA00022737"/>
    </source>
</evidence>
<dbReference type="PRINTS" id="PR00313">
    <property type="entry name" value="CABNDNGRPT"/>
</dbReference>
<dbReference type="Gene3D" id="3.40.390.10">
    <property type="entry name" value="Collagenase (Catalytic Domain)"/>
    <property type="match status" value="1"/>
</dbReference>
<organism evidence="5 6">
    <name type="scientific">Microvirga aerophila</name>
    <dbReference type="NCBI Taxonomy" id="670291"/>
    <lineage>
        <taxon>Bacteria</taxon>
        <taxon>Pseudomonadati</taxon>
        <taxon>Pseudomonadota</taxon>
        <taxon>Alphaproteobacteria</taxon>
        <taxon>Hyphomicrobiales</taxon>
        <taxon>Methylobacteriaceae</taxon>
        <taxon>Microvirga</taxon>
    </lineage>
</organism>
<evidence type="ECO:0000313" key="5">
    <source>
        <dbReference type="EMBL" id="GEO19076.1"/>
    </source>
</evidence>